<protein>
    <recommendedName>
        <fullName evidence="3">CRISPR type III-B/RAMP module-associated protein Cmr5</fullName>
    </recommendedName>
</protein>
<proteinExistence type="predicted"/>
<reference evidence="1 2" key="1">
    <citation type="submission" date="2021-05" db="EMBL/GenBank/DDBJ databases">
        <title>Roseococcus sp. XZZS9, whole genome shotgun sequencing project.</title>
        <authorList>
            <person name="Zhao G."/>
            <person name="Shen L."/>
        </authorList>
    </citation>
    <scope>NUCLEOTIDE SEQUENCE [LARGE SCALE GENOMIC DNA]</scope>
    <source>
        <strain evidence="1 2">XZZS9</strain>
    </source>
</reference>
<organism evidence="1 2">
    <name type="scientific">Roseococcus pinisoli</name>
    <dbReference type="NCBI Taxonomy" id="2835040"/>
    <lineage>
        <taxon>Bacteria</taxon>
        <taxon>Pseudomonadati</taxon>
        <taxon>Pseudomonadota</taxon>
        <taxon>Alphaproteobacteria</taxon>
        <taxon>Acetobacterales</taxon>
        <taxon>Roseomonadaceae</taxon>
        <taxon>Roseococcus</taxon>
    </lineage>
</organism>
<accession>A0ABS5QBY0</accession>
<dbReference type="Proteomes" id="UP000766336">
    <property type="component" value="Unassembled WGS sequence"/>
</dbReference>
<evidence type="ECO:0008006" key="3">
    <source>
        <dbReference type="Google" id="ProtNLM"/>
    </source>
</evidence>
<keyword evidence="2" id="KW-1185">Reference proteome</keyword>
<name>A0ABS5QBY0_9PROT</name>
<comment type="caution">
    <text evidence="1">The sequence shown here is derived from an EMBL/GenBank/DDBJ whole genome shotgun (WGS) entry which is preliminary data.</text>
</comment>
<sequence length="158" mass="17851">MPDDIATHMLARGARPVTIRAPLYDAETGLERMQRAAAYRQPMDHPDAPKIDRLHAAGHLDARQYANACAVLRLMRVVERSKGVAEILRDRGSPGGDEAGPEDEWRRLIERGGVGMQALCMLLRDEALGPFMFLRAQRYLDTLDWIVASWDGERWRGE</sequence>
<dbReference type="EMBL" id="JAHCDA010000002">
    <property type="protein sequence ID" value="MBS7811200.1"/>
    <property type="molecule type" value="Genomic_DNA"/>
</dbReference>
<evidence type="ECO:0000313" key="2">
    <source>
        <dbReference type="Proteomes" id="UP000766336"/>
    </source>
</evidence>
<gene>
    <name evidence="1" type="ORF">KHU32_09645</name>
</gene>
<evidence type="ECO:0000313" key="1">
    <source>
        <dbReference type="EMBL" id="MBS7811200.1"/>
    </source>
</evidence>
<dbReference type="RefSeq" id="WP_213669889.1">
    <property type="nucleotide sequence ID" value="NZ_JAHCDA010000002.1"/>
</dbReference>